<protein>
    <recommendedName>
        <fullName evidence="4">Lipoprotein</fullName>
    </recommendedName>
</protein>
<dbReference type="EMBL" id="JOKH01000011">
    <property type="protein sequence ID" value="KEQ12137.1"/>
    <property type="molecule type" value="Genomic_DNA"/>
</dbReference>
<evidence type="ECO:0000313" key="2">
    <source>
        <dbReference type="EMBL" id="KEQ12137.1"/>
    </source>
</evidence>
<comment type="caution">
    <text evidence="2">The sequence shown here is derived from an EMBL/GenBank/DDBJ whole genome shotgun (WGS) entry which is preliminary data.</text>
</comment>
<evidence type="ECO:0008006" key="4">
    <source>
        <dbReference type="Google" id="ProtNLM"/>
    </source>
</evidence>
<reference evidence="2 3" key="1">
    <citation type="submission" date="2014-06" db="EMBL/GenBank/DDBJ databases">
        <title>Whole Genome Sequences of Three Symbiotic Endozoicomonas Bacteria.</title>
        <authorList>
            <person name="Neave M.J."/>
            <person name="Apprill A."/>
            <person name="Voolstra C.R."/>
        </authorList>
    </citation>
    <scope>NUCLEOTIDE SEQUENCE [LARGE SCALE GENOMIC DNA]</scope>
    <source>
        <strain evidence="2 3">DSM 25634</strain>
    </source>
</reference>
<evidence type="ECO:0000313" key="3">
    <source>
        <dbReference type="Proteomes" id="UP000028073"/>
    </source>
</evidence>
<name>A0A081N114_9GAMM</name>
<dbReference type="PROSITE" id="PS51257">
    <property type="entry name" value="PROKAR_LIPOPROTEIN"/>
    <property type="match status" value="1"/>
</dbReference>
<dbReference type="Proteomes" id="UP000028073">
    <property type="component" value="Unassembled WGS sequence"/>
</dbReference>
<organism evidence="2 3">
    <name type="scientific">Endozoicomonas numazuensis</name>
    <dbReference type="NCBI Taxonomy" id="1137799"/>
    <lineage>
        <taxon>Bacteria</taxon>
        <taxon>Pseudomonadati</taxon>
        <taxon>Pseudomonadota</taxon>
        <taxon>Gammaproteobacteria</taxon>
        <taxon>Oceanospirillales</taxon>
        <taxon>Endozoicomonadaceae</taxon>
        <taxon>Endozoicomonas</taxon>
    </lineage>
</organism>
<dbReference type="Pfam" id="PF11769">
    <property type="entry name" value="DUF3313"/>
    <property type="match status" value="1"/>
</dbReference>
<dbReference type="OrthoDB" id="6192874at2"/>
<dbReference type="InterPro" id="IPR021747">
    <property type="entry name" value="DUF3313"/>
</dbReference>
<dbReference type="RefSeq" id="WP_034843057.1">
    <property type="nucleotide sequence ID" value="NZ_JOKH01000011.1"/>
</dbReference>
<accession>A0A081N114</accession>
<dbReference type="eggNOG" id="ENOG5030UE7">
    <property type="taxonomic scope" value="Bacteria"/>
</dbReference>
<dbReference type="STRING" id="1137799.GZ78_28310"/>
<gene>
    <name evidence="2" type="ORF">GZ78_28310</name>
</gene>
<feature type="chain" id="PRO_5001760464" description="Lipoprotein" evidence="1">
    <location>
        <begin position="26"/>
        <end position="228"/>
    </location>
</feature>
<evidence type="ECO:0000256" key="1">
    <source>
        <dbReference type="SAM" id="SignalP"/>
    </source>
</evidence>
<sequence>MTAYKKTRRLLALPVVLISALLLTACSTQQKIDTEEQPYSGYLEHYEKLTPIDDDTAMRWVSGDLKKYKKVYVEPIKLFPNYNATNDAQREVATKVADYLNNGFKEGLKKRGMLAEKPGPGVLVIQPAITGIVSEMKDLKPRQFVLPVAVARTLIKTATDRLDYIVALYMEVQLRDGGTGKLEGEVLRKGINKQSDNDEVTKEDVKAVLDDWLEFYNRGLDMIIGKEQ</sequence>
<keyword evidence="3" id="KW-1185">Reference proteome</keyword>
<feature type="signal peptide" evidence="1">
    <location>
        <begin position="1"/>
        <end position="25"/>
    </location>
</feature>
<proteinExistence type="predicted"/>
<dbReference type="AlphaFoldDB" id="A0A081N114"/>
<keyword evidence="1" id="KW-0732">Signal</keyword>